<proteinExistence type="predicted"/>
<dbReference type="Proteomes" id="UP001209570">
    <property type="component" value="Unassembled WGS sequence"/>
</dbReference>
<feature type="compositionally biased region" description="Basic and acidic residues" evidence="1">
    <location>
        <begin position="70"/>
        <end position="84"/>
    </location>
</feature>
<evidence type="ECO:0000256" key="1">
    <source>
        <dbReference type="SAM" id="MobiDB-lite"/>
    </source>
</evidence>
<reference evidence="2" key="1">
    <citation type="submission" date="2021-12" db="EMBL/GenBank/DDBJ databases">
        <title>Prjna785345.</title>
        <authorList>
            <person name="Rujirawat T."/>
            <person name="Krajaejun T."/>
        </authorList>
    </citation>
    <scope>NUCLEOTIDE SEQUENCE</scope>
    <source>
        <strain evidence="2">Pi057C3</strain>
    </source>
</reference>
<comment type="caution">
    <text evidence="2">The sequence shown here is derived from an EMBL/GenBank/DDBJ whole genome shotgun (WGS) entry which is preliminary data.</text>
</comment>
<accession>A0AAD5LQF3</accession>
<keyword evidence="3" id="KW-1185">Reference proteome</keyword>
<dbReference type="AlphaFoldDB" id="A0AAD5LQF3"/>
<evidence type="ECO:0000313" key="3">
    <source>
        <dbReference type="Proteomes" id="UP001209570"/>
    </source>
</evidence>
<evidence type="ECO:0000313" key="2">
    <source>
        <dbReference type="EMBL" id="KAJ0390470.1"/>
    </source>
</evidence>
<dbReference type="EMBL" id="JAKCXM010002070">
    <property type="protein sequence ID" value="KAJ0390470.1"/>
    <property type="molecule type" value="Genomic_DNA"/>
</dbReference>
<name>A0AAD5LQF3_PYTIN</name>
<protein>
    <submittedName>
        <fullName evidence="2">Uncharacterized protein</fullName>
    </submittedName>
</protein>
<gene>
    <name evidence="2" type="ORF">P43SY_011880</name>
</gene>
<feature type="region of interest" description="Disordered" evidence="1">
    <location>
        <begin position="67"/>
        <end position="98"/>
    </location>
</feature>
<sequence>MDAARTSAEANWPTLEARRLAAAAAYEASLPPTVDRPAYKQPKAILRRPHRLGSVVRAESIEADLSEVDWDQRSEGGPGDRRQEASTSKAFPVMEPPGVTSPIDWTTVAVASLAARGIDDIPTVDQADLGPTVFIHEGADMAAEEIEGQIPEVPDADRDISIEDVQVATGEDVPAEWVDRVKQIVWGLIPEVPDADRDISIEDVQVATGEDVPADT</sequence>
<organism evidence="2 3">
    <name type="scientific">Pythium insidiosum</name>
    <name type="common">Pythiosis disease agent</name>
    <dbReference type="NCBI Taxonomy" id="114742"/>
    <lineage>
        <taxon>Eukaryota</taxon>
        <taxon>Sar</taxon>
        <taxon>Stramenopiles</taxon>
        <taxon>Oomycota</taxon>
        <taxon>Peronosporomycetes</taxon>
        <taxon>Pythiales</taxon>
        <taxon>Pythiaceae</taxon>
        <taxon>Pythium</taxon>
    </lineage>
</organism>